<organism evidence="5 6">
    <name type="scientific">Nitrosomonas oligotropha</name>
    <dbReference type="NCBI Taxonomy" id="42354"/>
    <lineage>
        <taxon>Bacteria</taxon>
        <taxon>Pseudomonadati</taxon>
        <taxon>Pseudomonadota</taxon>
        <taxon>Betaproteobacteria</taxon>
        <taxon>Nitrosomonadales</taxon>
        <taxon>Nitrosomonadaceae</taxon>
        <taxon>Nitrosomonas</taxon>
    </lineage>
</organism>
<protein>
    <submittedName>
        <fullName evidence="5">1-acyl-sn-glycerol-3-phosphate acyltransferase</fullName>
    </submittedName>
</protein>
<evidence type="ECO:0000256" key="2">
    <source>
        <dbReference type="ARBA" id="ARBA00022679"/>
    </source>
</evidence>
<dbReference type="EMBL" id="SSFX01000106">
    <property type="protein sequence ID" value="TXI26271.1"/>
    <property type="molecule type" value="Genomic_DNA"/>
</dbReference>
<dbReference type="GO" id="GO:0006654">
    <property type="term" value="P:phosphatidic acid biosynthetic process"/>
    <property type="evidence" value="ECO:0007669"/>
    <property type="project" value="TreeGrafter"/>
</dbReference>
<name>A0A5C7VLU2_9PROT</name>
<evidence type="ECO:0000313" key="6">
    <source>
        <dbReference type="Proteomes" id="UP000321055"/>
    </source>
</evidence>
<gene>
    <name evidence="5" type="ORF">E6Q60_12960</name>
</gene>
<dbReference type="Pfam" id="PF01553">
    <property type="entry name" value="Acyltransferase"/>
    <property type="match status" value="1"/>
</dbReference>
<dbReference type="CDD" id="cd07989">
    <property type="entry name" value="LPLAT_AGPAT-like"/>
    <property type="match status" value="1"/>
</dbReference>
<dbReference type="AlphaFoldDB" id="A0A5C7VLU2"/>
<keyword evidence="2 5" id="KW-0808">Transferase</keyword>
<comment type="pathway">
    <text evidence="1">Lipid metabolism.</text>
</comment>
<evidence type="ECO:0000313" key="5">
    <source>
        <dbReference type="EMBL" id="TXI26271.1"/>
    </source>
</evidence>
<accession>A0A5C7VLU2</accession>
<sequence length="153" mass="17175">MHLDLHALDKLNVEQGIIIAPNHPSMLDALLVLSRIKNTSCLMKASLWNSIFLHSGARLAGYVRNDSIKSMVRRSVKELQSGSNLLIFPEGTRTVQLPINRLKTGIGLISTKAQAPIQTILLLTDSPYLTKHWPIWTPPPFPYIFQSCYRSTI</sequence>
<dbReference type="PANTHER" id="PTHR10434">
    <property type="entry name" value="1-ACYL-SN-GLYCEROL-3-PHOSPHATE ACYLTRANSFERASE"/>
    <property type="match status" value="1"/>
</dbReference>
<reference evidence="5 6" key="1">
    <citation type="submission" date="2018-09" db="EMBL/GenBank/DDBJ databases">
        <title>Metagenome Assembled Genomes from an Advanced Water Purification Facility.</title>
        <authorList>
            <person name="Stamps B.W."/>
            <person name="Spear J.R."/>
        </authorList>
    </citation>
    <scope>NUCLEOTIDE SEQUENCE [LARGE SCALE GENOMIC DNA]</scope>
    <source>
        <strain evidence="5">Bin_54_1</strain>
    </source>
</reference>
<evidence type="ECO:0000256" key="1">
    <source>
        <dbReference type="ARBA" id="ARBA00005189"/>
    </source>
</evidence>
<proteinExistence type="predicted"/>
<dbReference type="GO" id="GO:0003841">
    <property type="term" value="F:1-acylglycerol-3-phosphate O-acyltransferase activity"/>
    <property type="evidence" value="ECO:0007669"/>
    <property type="project" value="TreeGrafter"/>
</dbReference>
<feature type="domain" description="Phospholipid/glycerol acyltransferase" evidence="4">
    <location>
        <begin position="17"/>
        <end position="125"/>
    </location>
</feature>
<dbReference type="SMART" id="SM00563">
    <property type="entry name" value="PlsC"/>
    <property type="match status" value="1"/>
</dbReference>
<evidence type="ECO:0000256" key="3">
    <source>
        <dbReference type="ARBA" id="ARBA00023315"/>
    </source>
</evidence>
<evidence type="ECO:0000259" key="4">
    <source>
        <dbReference type="SMART" id="SM00563"/>
    </source>
</evidence>
<comment type="caution">
    <text evidence="5">The sequence shown here is derived from an EMBL/GenBank/DDBJ whole genome shotgun (WGS) entry which is preliminary data.</text>
</comment>
<dbReference type="PANTHER" id="PTHR10434:SF66">
    <property type="entry name" value="PHOSPHOLIPID_GLYCEROL ACYLTRANSFERASE DOMAIN-CONTAINING PROTEIN"/>
    <property type="match status" value="1"/>
</dbReference>
<dbReference type="Proteomes" id="UP000321055">
    <property type="component" value="Unassembled WGS sequence"/>
</dbReference>
<dbReference type="SUPFAM" id="SSF69593">
    <property type="entry name" value="Glycerol-3-phosphate (1)-acyltransferase"/>
    <property type="match status" value="1"/>
</dbReference>
<dbReference type="InterPro" id="IPR002123">
    <property type="entry name" value="Plipid/glycerol_acylTrfase"/>
</dbReference>
<keyword evidence="3 5" id="KW-0012">Acyltransferase</keyword>